<dbReference type="Proteomes" id="UP000187283">
    <property type="component" value="Unassembled WGS sequence"/>
</dbReference>
<evidence type="ECO:0000313" key="2">
    <source>
        <dbReference type="Proteomes" id="UP000187283"/>
    </source>
</evidence>
<protein>
    <submittedName>
        <fullName evidence="1">Uncharacterized protein</fullName>
    </submittedName>
</protein>
<gene>
    <name evidence="1" type="ORF">AYI70_g8816</name>
</gene>
<comment type="caution">
    <text evidence="1">The sequence shown here is derived from an EMBL/GenBank/DDBJ whole genome shotgun (WGS) entry which is preliminary data.</text>
</comment>
<evidence type="ECO:0000313" key="1">
    <source>
        <dbReference type="EMBL" id="OMJ12928.1"/>
    </source>
</evidence>
<dbReference type="OrthoDB" id="10410331at2759"/>
<name>A0A1R1XE89_9FUNG</name>
<dbReference type="AlphaFoldDB" id="A0A1R1XE89"/>
<sequence>MLNRIGVGLRRAVASNSKGSPMNNATMGRMIDHVAFSEVLNSSKYTKVLNSVDLSDDLPLISEWNIESLKSPLPQKRIDAEKMKELAMNFISDNRFSVLANYESNTENLFDNANTNICEAAEELGPIKTIKSGFRRSELKEKATKLCLKDRRNNKKAEVKKACDLMMGKKPRELWSWLKSFSGRFRSSLVNGPIFDKNRQLATYSETKAEVWTAHFEELAKDSTGNSISAEKWSDIGNDSAAMFSECDIPLSWAEICAALKSTPNNKSPGSDGIPSEA</sequence>
<dbReference type="EMBL" id="LSSN01003715">
    <property type="protein sequence ID" value="OMJ12928.1"/>
    <property type="molecule type" value="Genomic_DNA"/>
</dbReference>
<accession>A0A1R1XE89</accession>
<proteinExistence type="predicted"/>
<keyword evidence="2" id="KW-1185">Reference proteome</keyword>
<organism evidence="1 2">
    <name type="scientific">Smittium culicis</name>
    <dbReference type="NCBI Taxonomy" id="133412"/>
    <lineage>
        <taxon>Eukaryota</taxon>
        <taxon>Fungi</taxon>
        <taxon>Fungi incertae sedis</taxon>
        <taxon>Zoopagomycota</taxon>
        <taxon>Kickxellomycotina</taxon>
        <taxon>Harpellomycetes</taxon>
        <taxon>Harpellales</taxon>
        <taxon>Legeriomycetaceae</taxon>
        <taxon>Smittium</taxon>
    </lineage>
</organism>
<reference evidence="1 2" key="1">
    <citation type="submission" date="2017-01" db="EMBL/GenBank/DDBJ databases">
        <authorList>
            <person name="Mah S.A."/>
            <person name="Swanson W.J."/>
            <person name="Moy G.W."/>
            <person name="Vacquier V.D."/>
        </authorList>
    </citation>
    <scope>NUCLEOTIDE SEQUENCE [LARGE SCALE GENOMIC DNA]</scope>
    <source>
        <strain evidence="1 2">GSMNP</strain>
    </source>
</reference>